<evidence type="ECO:0000313" key="3">
    <source>
        <dbReference type="Proteomes" id="UP000177140"/>
    </source>
</evidence>
<evidence type="ECO:0000313" key="2">
    <source>
        <dbReference type="EMBL" id="OHA60931.1"/>
    </source>
</evidence>
<name>A0A1G2QLZ0_9BACT</name>
<dbReference type="GO" id="GO:0003677">
    <property type="term" value="F:DNA binding"/>
    <property type="evidence" value="ECO:0007669"/>
    <property type="project" value="InterPro"/>
</dbReference>
<dbReference type="Pfam" id="PF01797">
    <property type="entry name" value="Y1_Tnp"/>
    <property type="match status" value="1"/>
</dbReference>
<dbReference type="Gene3D" id="3.30.70.1290">
    <property type="entry name" value="Transposase IS200-like"/>
    <property type="match status" value="1"/>
</dbReference>
<dbReference type="EMBL" id="MHTM01000042">
    <property type="protein sequence ID" value="OHA60931.1"/>
    <property type="molecule type" value="Genomic_DNA"/>
</dbReference>
<dbReference type="GO" id="GO:0004803">
    <property type="term" value="F:transposase activity"/>
    <property type="evidence" value="ECO:0007669"/>
    <property type="project" value="InterPro"/>
</dbReference>
<reference evidence="2 3" key="1">
    <citation type="journal article" date="2016" name="Nat. Commun.">
        <title>Thousands of microbial genomes shed light on interconnected biogeochemical processes in an aquifer system.</title>
        <authorList>
            <person name="Anantharaman K."/>
            <person name="Brown C.T."/>
            <person name="Hug L.A."/>
            <person name="Sharon I."/>
            <person name="Castelle C.J."/>
            <person name="Probst A.J."/>
            <person name="Thomas B.C."/>
            <person name="Singh A."/>
            <person name="Wilkins M.J."/>
            <person name="Karaoz U."/>
            <person name="Brodie E.L."/>
            <person name="Williams K.H."/>
            <person name="Hubbard S.S."/>
            <person name="Banfield J.F."/>
        </authorList>
    </citation>
    <scope>NUCLEOTIDE SEQUENCE [LARGE SCALE GENOMIC DNA]</scope>
</reference>
<accession>A0A1G2QLZ0</accession>
<dbReference type="AlphaFoldDB" id="A0A1G2QLZ0"/>
<dbReference type="SUPFAM" id="SSF143422">
    <property type="entry name" value="Transposase IS200-like"/>
    <property type="match status" value="1"/>
</dbReference>
<dbReference type="InterPro" id="IPR036515">
    <property type="entry name" value="Transposase_17_sf"/>
</dbReference>
<sequence length="237" mass="27896">MPREPRQIEIGGIYHIINRAVEGREIFCKPQDFHRFILGLEFCNTDKSTDLWRLVGSDPTLPELAERLKSERSEKSDPLVKNLAFVLMPNHIHLILQEIKEGGISKYMQKLGGYSTYFNQQYKRTGSLFQSRFKSVLIKDDNQLNNVFVYLHSNPVELWESGWKDFKVKNQKQAIKKLAEYWPSSYNDYVGEPRFPRVVDKKFFLDFYGSKKDCRQVVEDWISFKAQETEIAKKTLE</sequence>
<feature type="domain" description="Transposase IS200-like" evidence="1">
    <location>
        <begin position="9"/>
        <end position="154"/>
    </location>
</feature>
<dbReference type="SMART" id="SM01321">
    <property type="entry name" value="Y1_Tnp"/>
    <property type="match status" value="1"/>
</dbReference>
<dbReference type="PANTHER" id="PTHR34322:SF2">
    <property type="entry name" value="TRANSPOSASE IS200-LIKE DOMAIN-CONTAINING PROTEIN"/>
    <property type="match status" value="1"/>
</dbReference>
<organism evidence="2 3">
    <name type="scientific">Candidatus Vogelbacteria bacterium RIFOXYD2_FULL_44_9</name>
    <dbReference type="NCBI Taxonomy" id="1802441"/>
    <lineage>
        <taxon>Bacteria</taxon>
        <taxon>Candidatus Vogeliibacteriota</taxon>
    </lineage>
</organism>
<dbReference type="PANTHER" id="PTHR34322">
    <property type="entry name" value="TRANSPOSASE, Y1_TNP DOMAIN-CONTAINING"/>
    <property type="match status" value="1"/>
</dbReference>
<protein>
    <recommendedName>
        <fullName evidence="1">Transposase IS200-like domain-containing protein</fullName>
    </recommendedName>
</protein>
<evidence type="ECO:0000259" key="1">
    <source>
        <dbReference type="SMART" id="SM01321"/>
    </source>
</evidence>
<dbReference type="GO" id="GO:0006313">
    <property type="term" value="P:DNA transposition"/>
    <property type="evidence" value="ECO:0007669"/>
    <property type="project" value="InterPro"/>
</dbReference>
<gene>
    <name evidence="2" type="ORF">A2556_02705</name>
</gene>
<proteinExistence type="predicted"/>
<dbReference type="InterPro" id="IPR002686">
    <property type="entry name" value="Transposase_17"/>
</dbReference>
<dbReference type="Proteomes" id="UP000177140">
    <property type="component" value="Unassembled WGS sequence"/>
</dbReference>
<comment type="caution">
    <text evidence="2">The sequence shown here is derived from an EMBL/GenBank/DDBJ whole genome shotgun (WGS) entry which is preliminary data.</text>
</comment>